<dbReference type="SUPFAM" id="SSF56059">
    <property type="entry name" value="Glutathione synthetase ATP-binding domain-like"/>
    <property type="match status" value="1"/>
</dbReference>
<dbReference type="Gene3D" id="3.30.470.20">
    <property type="entry name" value="ATP-grasp fold, B domain"/>
    <property type="match status" value="1"/>
</dbReference>
<dbReference type="GO" id="GO:0016874">
    <property type="term" value="F:ligase activity"/>
    <property type="evidence" value="ECO:0007669"/>
    <property type="project" value="UniProtKB-KW"/>
</dbReference>
<proteinExistence type="predicted"/>
<dbReference type="PROSITE" id="PS50975">
    <property type="entry name" value="ATP_GRASP"/>
    <property type="match status" value="1"/>
</dbReference>
<feature type="region of interest" description="Disordered" evidence="5">
    <location>
        <begin position="1"/>
        <end position="85"/>
    </location>
</feature>
<dbReference type="InterPro" id="IPR011761">
    <property type="entry name" value="ATP-grasp"/>
</dbReference>
<dbReference type="VEuPathDB" id="TriTrypDB:LdCL_280016400"/>
<dbReference type="VEuPathDB" id="TriTrypDB:LdBPK_281180.1"/>
<evidence type="ECO:0000256" key="1">
    <source>
        <dbReference type="ARBA" id="ARBA00022598"/>
    </source>
</evidence>
<evidence type="ECO:0000256" key="3">
    <source>
        <dbReference type="ARBA" id="ARBA00022840"/>
    </source>
</evidence>
<dbReference type="PANTHER" id="PTHR43585:SF2">
    <property type="entry name" value="ATP-GRASP ENZYME FSQD"/>
    <property type="match status" value="1"/>
</dbReference>
<dbReference type="PANTHER" id="PTHR43585">
    <property type="entry name" value="FUMIPYRROLE BIOSYNTHESIS PROTEIN C"/>
    <property type="match status" value="1"/>
</dbReference>
<feature type="region of interest" description="Disordered" evidence="5">
    <location>
        <begin position="771"/>
        <end position="805"/>
    </location>
</feature>
<dbReference type="GO" id="GO:0005524">
    <property type="term" value="F:ATP binding"/>
    <property type="evidence" value="ECO:0007669"/>
    <property type="project" value="UniProtKB-UniRule"/>
</dbReference>
<evidence type="ECO:0000256" key="4">
    <source>
        <dbReference type="PROSITE-ProRule" id="PRU00409"/>
    </source>
</evidence>
<evidence type="ECO:0000313" key="8">
    <source>
        <dbReference type="Proteomes" id="UP000318821"/>
    </source>
</evidence>
<dbReference type="InterPro" id="IPR052032">
    <property type="entry name" value="ATP-dep_AA_Ligase"/>
</dbReference>
<name>A0A504X336_LEIDO</name>
<comment type="caution">
    <text evidence="7">The sequence shown here is derived from an EMBL/GenBank/DDBJ whole genome shotgun (WGS) entry which is preliminary data.</text>
</comment>
<feature type="compositionally biased region" description="Polar residues" evidence="5">
    <location>
        <begin position="7"/>
        <end position="31"/>
    </location>
</feature>
<feature type="compositionally biased region" description="Low complexity" evidence="5">
    <location>
        <begin position="41"/>
        <end position="57"/>
    </location>
</feature>
<dbReference type="GO" id="GO:0046872">
    <property type="term" value="F:metal ion binding"/>
    <property type="evidence" value="ECO:0007669"/>
    <property type="project" value="InterPro"/>
</dbReference>
<keyword evidence="1" id="KW-0436">Ligase</keyword>
<dbReference type="VEuPathDB" id="TriTrypDB:LDHU3_28.1470"/>
<keyword evidence="2 4" id="KW-0547">Nucleotide-binding</keyword>
<dbReference type="EMBL" id="RHLD01000012">
    <property type="protein sequence ID" value="TPP40520.1"/>
    <property type="molecule type" value="Genomic_DNA"/>
</dbReference>
<evidence type="ECO:0000256" key="2">
    <source>
        <dbReference type="ARBA" id="ARBA00022741"/>
    </source>
</evidence>
<feature type="domain" description="ATP-grasp" evidence="6">
    <location>
        <begin position="338"/>
        <end position="597"/>
    </location>
</feature>
<protein>
    <submittedName>
        <fullName evidence="7">ATP-grasp domain family protein</fullName>
    </submittedName>
</protein>
<evidence type="ECO:0000313" key="7">
    <source>
        <dbReference type="EMBL" id="TPP40520.1"/>
    </source>
</evidence>
<dbReference type="AlphaFoldDB" id="A0A504X336"/>
<evidence type="ECO:0000256" key="5">
    <source>
        <dbReference type="SAM" id="MobiDB-lite"/>
    </source>
</evidence>
<reference evidence="8" key="1">
    <citation type="submission" date="2019-02" db="EMBL/GenBank/DDBJ databases">
        <title>FDA dAtabase for Regulatory Grade micrObial Sequences (FDA-ARGOS): Supporting development and validation of Infectious Disease Dx tests.</title>
        <authorList>
            <person name="Duncan R."/>
            <person name="Fisher C."/>
            <person name="Tallon L."/>
            <person name="Sadzewicz L."/>
            <person name="Sengamalay N."/>
            <person name="Ott S."/>
            <person name="Godinez A."/>
            <person name="Nagaraj S."/>
            <person name="Vavikolanu K."/>
            <person name="Vyas G."/>
            <person name="Nadendla S."/>
            <person name="Aluvathingal J."/>
            <person name="Sichtig H."/>
        </authorList>
    </citation>
    <scope>NUCLEOTIDE SEQUENCE [LARGE SCALE GENOMIC DNA]</scope>
    <source>
        <strain evidence="8">FDAARGOS_360</strain>
    </source>
</reference>
<dbReference type="Pfam" id="PF13535">
    <property type="entry name" value="ATP-grasp_4"/>
    <property type="match status" value="1"/>
</dbReference>
<gene>
    <name evidence="7" type="ORF">CGC20_13525</name>
</gene>
<dbReference type="Proteomes" id="UP000318821">
    <property type="component" value="Unassembled WGS sequence"/>
</dbReference>
<keyword evidence="3 4" id="KW-0067">ATP-binding</keyword>
<sequence length="876" mass="96125">MNAENPMGNSSARIRSDAPITSSTATSQDRANSMPPPTTLPPNTTSLNGPLLPLSGTRRPPRRLARQTKTPPTPPTQHPPNQPTALTLSPLMLLERQQLVQALQLRYHCSAACAISTVNSYYPDEEKCRATVQGKMTAPFVLAVGMVPKQREYVDSLRDDLAAAFRHFPYLNGTAKPQDEEEQKGCAKAVASGERGSNGTVSSPASIDWAEVRACLLSPKKAPLWYMHTELVFPGAAHDVRIYENAYQSLIVKEGFSYVIGCYASGDGVVPALDYVNARLCGESVQSLAQRMGFDEDVVEALDGLEAEVPTCVYTRVNAFGNNPATSRSSRQDKGHAQQVLKESGLAYVRSYVTTRADEAVAKVEDGTLLLPVVVKPNSGAGSEFVTLCHTVDDIRVAFSMVKGVRTSQGTDAAQLVVEEYIEGPEYVVNTVSYQGVHVVTDVWESWKYPEPVVTTGLTRSAEEALRTAGIERQKQRKISILYDRQTLITNLADLPATHSARRIVEYTLKCLDALGLQNGCGHSEVRLDTRKTARELRHHEQRRLKTNNPLGKVKDERLDEGEPILIELNSRMQGDIPRSTDVIGYDQYSLLVYISEAVNVFGAATAASTALPFRVDSSRPQRVGEIPWPPVPRLYRARPSTGPPMATTVLFLATKEECILNGVALRTLTELGTFRRFTRTIFKPNQPGFVTPLRHTVDLFSSPTSCVMQGPAAEVEADCAAIRSMESATLCSAAKAALFKLTSTIHETERLRENARIIDGRLRTMTEAYRHASAQAGSSTDETADERREKDEQDTENDSCSSQHDLEALRSSISSLQSELTWVTNNLAADDRQAQLLRTEFAKALASQKPAPLYVNYQDFSMMKAAGVGNELAVM</sequence>
<evidence type="ECO:0000259" key="6">
    <source>
        <dbReference type="PROSITE" id="PS50975"/>
    </source>
</evidence>
<organism evidence="7 8">
    <name type="scientific">Leishmania donovani</name>
    <dbReference type="NCBI Taxonomy" id="5661"/>
    <lineage>
        <taxon>Eukaryota</taxon>
        <taxon>Discoba</taxon>
        <taxon>Euglenozoa</taxon>
        <taxon>Kinetoplastea</taxon>
        <taxon>Metakinetoplastina</taxon>
        <taxon>Trypanosomatida</taxon>
        <taxon>Trypanosomatidae</taxon>
        <taxon>Leishmaniinae</taxon>
        <taxon>Leishmania</taxon>
    </lineage>
</organism>
<accession>A0A504X336</accession>
<feature type="compositionally biased region" description="Pro residues" evidence="5">
    <location>
        <begin position="71"/>
        <end position="82"/>
    </location>
</feature>